<gene>
    <name evidence="1" type="ORF">HQN59_12275</name>
</gene>
<accession>A0A7Y6NP06</accession>
<protein>
    <submittedName>
        <fullName evidence="1">Uncharacterized protein</fullName>
    </submittedName>
</protein>
<organism evidence="1 2">
    <name type="scientific">Piscinibacter koreensis</name>
    <dbReference type="NCBI Taxonomy" id="2742824"/>
    <lineage>
        <taxon>Bacteria</taxon>
        <taxon>Pseudomonadati</taxon>
        <taxon>Pseudomonadota</taxon>
        <taxon>Betaproteobacteria</taxon>
        <taxon>Burkholderiales</taxon>
        <taxon>Sphaerotilaceae</taxon>
        <taxon>Piscinibacter</taxon>
    </lineage>
</organism>
<reference evidence="1 2" key="1">
    <citation type="submission" date="2020-06" db="EMBL/GenBank/DDBJ databases">
        <title>Schlegella sp. ID0723 isolated from air conditioner.</title>
        <authorList>
            <person name="Kim D.Y."/>
            <person name="Kim D.-U."/>
        </authorList>
    </citation>
    <scope>NUCLEOTIDE SEQUENCE [LARGE SCALE GENOMIC DNA]</scope>
    <source>
        <strain evidence="1 2">ID0723</strain>
    </source>
</reference>
<comment type="caution">
    <text evidence="1">The sequence shown here is derived from an EMBL/GenBank/DDBJ whole genome shotgun (WGS) entry which is preliminary data.</text>
</comment>
<dbReference type="EMBL" id="JABWMJ010000005">
    <property type="protein sequence ID" value="NUZ06539.1"/>
    <property type="molecule type" value="Genomic_DNA"/>
</dbReference>
<sequence length="346" mass="36512">MADWWRAGLICSIGLAPHAHAQPLEPPACVAASAATHDGFLALRTGAEDLGLPLSAQALQRWDRQPFAAIIVPSGMRAPAPVGPASKAPPLLTATRSTSGSALVRADVPLSVDTVEWNRRSVSIVAYMPPGGEPRAVAAVMADRSNEGPTRVTLHSLAPPGLTEPNPKMELAAQEYLYTLAFREDPAARYCVPSPAADCEDSALVSQPEALRSIARQRACALAALPEAARRTLPSWRLVMLQPRETNAARKSLVSARIFDETGPLAGASVTFSQLPHSGCTATARADGSATCELVDDHGHDGEDAESHGQPVVVTFPGDLRGDPILLPTTILIRNPPADGDHADRR</sequence>
<evidence type="ECO:0000313" key="1">
    <source>
        <dbReference type="EMBL" id="NUZ06539.1"/>
    </source>
</evidence>
<evidence type="ECO:0000313" key="2">
    <source>
        <dbReference type="Proteomes" id="UP000529637"/>
    </source>
</evidence>
<keyword evidence="2" id="KW-1185">Reference proteome</keyword>
<dbReference type="RefSeq" id="WP_176069386.1">
    <property type="nucleotide sequence ID" value="NZ_JABWMJ010000005.1"/>
</dbReference>
<dbReference type="Proteomes" id="UP000529637">
    <property type="component" value="Unassembled WGS sequence"/>
</dbReference>
<dbReference type="AlphaFoldDB" id="A0A7Y6NP06"/>
<proteinExistence type="predicted"/>
<name>A0A7Y6NP06_9BURK</name>